<dbReference type="EMBL" id="BAAFSV010000001">
    <property type="protein sequence ID" value="GAB1312083.1"/>
    <property type="molecule type" value="Genomic_DNA"/>
</dbReference>
<evidence type="ECO:0000259" key="3">
    <source>
        <dbReference type="PROSITE" id="PS51468"/>
    </source>
</evidence>
<feature type="region of interest" description="Disordered" evidence="1">
    <location>
        <begin position="506"/>
        <end position="529"/>
    </location>
</feature>
<dbReference type="PANTHER" id="PTHR45737:SF6">
    <property type="entry name" value="VON WILLEBRAND FACTOR A DOMAIN-CONTAINING PROTEIN 5A"/>
    <property type="match status" value="1"/>
</dbReference>
<name>A0ABQ0G2T9_9PEZI</name>
<evidence type="ECO:0000259" key="2">
    <source>
        <dbReference type="PROSITE" id="PS50234"/>
    </source>
</evidence>
<proteinExistence type="predicted"/>
<organism evidence="4 5">
    <name type="scientific">Madurella fahalii</name>
    <dbReference type="NCBI Taxonomy" id="1157608"/>
    <lineage>
        <taxon>Eukaryota</taxon>
        <taxon>Fungi</taxon>
        <taxon>Dikarya</taxon>
        <taxon>Ascomycota</taxon>
        <taxon>Pezizomycotina</taxon>
        <taxon>Sordariomycetes</taxon>
        <taxon>Sordariomycetidae</taxon>
        <taxon>Sordariales</taxon>
        <taxon>Sordariales incertae sedis</taxon>
        <taxon>Madurella</taxon>
    </lineage>
</organism>
<protein>
    <submittedName>
        <fullName evidence="4">von Willebrand domain</fullName>
    </submittedName>
</protein>
<evidence type="ECO:0000313" key="5">
    <source>
        <dbReference type="Proteomes" id="UP001628179"/>
    </source>
</evidence>
<dbReference type="Pfam" id="PF13768">
    <property type="entry name" value="VWA_3"/>
    <property type="match status" value="1"/>
</dbReference>
<dbReference type="InterPro" id="IPR013694">
    <property type="entry name" value="VIT"/>
</dbReference>
<dbReference type="SMART" id="SM00609">
    <property type="entry name" value="VIT"/>
    <property type="match status" value="1"/>
</dbReference>
<dbReference type="Pfam" id="PF08487">
    <property type="entry name" value="VIT"/>
    <property type="match status" value="1"/>
</dbReference>
<reference evidence="4 5" key="1">
    <citation type="submission" date="2024-09" db="EMBL/GenBank/DDBJ databases">
        <title>Itraconazole resistance in Madurella fahalii resulting from another homologue of gene encoding cytochrome P450 14-alpha sterol demethylase (CYP51).</title>
        <authorList>
            <person name="Yoshioka I."/>
            <person name="Fahal A.H."/>
            <person name="Kaneko S."/>
            <person name="Yaguchi T."/>
        </authorList>
    </citation>
    <scope>NUCLEOTIDE SEQUENCE [LARGE SCALE GENOMIC DNA]</scope>
    <source>
        <strain evidence="4 5">IFM 68171</strain>
    </source>
</reference>
<dbReference type="RefSeq" id="XP_070913816.1">
    <property type="nucleotide sequence ID" value="XM_071057715.1"/>
</dbReference>
<dbReference type="Proteomes" id="UP001628179">
    <property type="component" value="Unassembled WGS sequence"/>
</dbReference>
<gene>
    <name evidence="4" type="ORF">MFIFM68171_02293</name>
</gene>
<sequence length="902" mass="97437">MAYVGPAKRLQGVYCHEHWTPVGYPLLNSRYDYFVQDCSVKATLTETYQAQTNVERQVSYLFEVPPEASVVGFTAQVGNTRIKAIVDEKSQANEKYQQAVGAGVQAWKLDKVNEEVLQLSLGNVSPNSSIRIEVRYAYLISSNTLEDSVRLLIPVGLAPRPNANPGVPSTIPTAPSGSNAVVINIGIETVGGAKILHLTSLNHNAQITSGFSSKESFKGLTPVQQEERFDHGKAFVEFASDKFLKEHFILVWSVPRIDQPRCMMEPLDLSAGVGGPETSAFVLTLVSNVELDPEEHEYIFLIDSSGSMAGSPAQTAIDVVKTMLTYLPRERRSTFNIYRFATSAWSILPGERSSGYDIRNVNDAIARLRPEASGGTNINIAMGTVLTRRDTSKPRCSVIVITDGLDGSVVAATHTVQSHVTKAAADSKLLRVFVLGLGDDVSRGMCEALARAGSGATAYISESKHREHDSRDAKAQIMINSINRAPIRVRSVNWGIAPAALQGEQGANGNYQQHRPQPNSQQLGVAAKGDNLPPPKGIQQAPRPGTMFWAVRSYWYAIIRGKPTSAQLKVKILYDIPGSGRDPKTIEVDVSFTRRGTILHSLAARALIQTLEDEAVSITNPTDKYWNECEIVRLGKTYNLSSTQTSFVATMNGVGTVAYTAGNAGRDGQRFSSGAALGNGSDLNFVSVHTLAASAQQQTFPIVSAALRKEGAARSRGGHIQGGCATGHMQAFYKCGLTSAVESSTSVPGADDLSEILAAQDFQGSFDASTVERVTPAATESSTSEPGADDLSEILAAQDSQGSFDANTVERVVFPSTGVPAVPALLAVLEGRQHVKDQIWFAICVVAFLQNRHADRRSEWARGASQAETFVKKTLHCIFNVDDDRSKRIFADSLDEAAIHFC</sequence>
<dbReference type="GeneID" id="98173038"/>
<dbReference type="PROSITE" id="PS50234">
    <property type="entry name" value="VWFA"/>
    <property type="match status" value="1"/>
</dbReference>
<dbReference type="Gene3D" id="3.40.50.410">
    <property type="entry name" value="von Willebrand factor, type A domain"/>
    <property type="match status" value="1"/>
</dbReference>
<dbReference type="SMART" id="SM00327">
    <property type="entry name" value="VWA"/>
    <property type="match status" value="1"/>
</dbReference>
<dbReference type="InterPro" id="IPR036465">
    <property type="entry name" value="vWFA_dom_sf"/>
</dbReference>
<evidence type="ECO:0000256" key="1">
    <source>
        <dbReference type="SAM" id="MobiDB-lite"/>
    </source>
</evidence>
<dbReference type="SUPFAM" id="SSF53300">
    <property type="entry name" value="vWA-like"/>
    <property type="match status" value="1"/>
</dbReference>
<comment type="caution">
    <text evidence="4">The sequence shown here is derived from an EMBL/GenBank/DDBJ whole genome shotgun (WGS) entry which is preliminary data.</text>
</comment>
<dbReference type="PROSITE" id="PS51468">
    <property type="entry name" value="VIT"/>
    <property type="match status" value="1"/>
</dbReference>
<evidence type="ECO:0000313" key="4">
    <source>
        <dbReference type="EMBL" id="GAB1312083.1"/>
    </source>
</evidence>
<keyword evidence="5" id="KW-1185">Reference proteome</keyword>
<feature type="domain" description="VWFA" evidence="2">
    <location>
        <begin position="297"/>
        <end position="482"/>
    </location>
</feature>
<feature type="compositionally biased region" description="Polar residues" evidence="1">
    <location>
        <begin position="506"/>
        <end position="523"/>
    </location>
</feature>
<dbReference type="PANTHER" id="PTHR45737">
    <property type="entry name" value="VON WILLEBRAND FACTOR A DOMAIN-CONTAINING PROTEIN 5A"/>
    <property type="match status" value="1"/>
</dbReference>
<feature type="domain" description="VIT" evidence="3">
    <location>
        <begin position="10"/>
        <end position="138"/>
    </location>
</feature>
<accession>A0ABQ0G2T9</accession>
<dbReference type="InterPro" id="IPR002035">
    <property type="entry name" value="VWF_A"/>
</dbReference>